<dbReference type="FunFam" id="1.20.1560.10:FF:000058">
    <property type="entry name" value="ABC transporter B family member 25"/>
    <property type="match status" value="1"/>
</dbReference>
<keyword evidence="13" id="KW-1185">Reference proteome</keyword>
<dbReference type="Gene3D" id="3.40.50.300">
    <property type="entry name" value="P-loop containing nucleotide triphosphate hydrolases"/>
    <property type="match status" value="1"/>
</dbReference>
<dbReference type="FunFam" id="3.40.50.300:FF:000836">
    <property type="entry name" value="ABC transporter B family member 25"/>
    <property type="match status" value="1"/>
</dbReference>
<evidence type="ECO:0000256" key="3">
    <source>
        <dbReference type="ARBA" id="ARBA00022554"/>
    </source>
</evidence>
<dbReference type="PANTHER" id="PTHR43394:SF1">
    <property type="entry name" value="ATP-BINDING CASSETTE SUB-FAMILY B MEMBER 10, MITOCHONDRIAL"/>
    <property type="match status" value="1"/>
</dbReference>
<dbReference type="AlphaFoldDB" id="A0A137PGG6"/>
<dbReference type="Pfam" id="PF00664">
    <property type="entry name" value="ABC_membrane"/>
    <property type="match status" value="1"/>
</dbReference>
<dbReference type="SUPFAM" id="SSF90123">
    <property type="entry name" value="ABC transporter transmembrane region"/>
    <property type="match status" value="1"/>
</dbReference>
<keyword evidence="8 9" id="KW-0472">Membrane</keyword>
<dbReference type="InterPro" id="IPR003593">
    <property type="entry name" value="AAA+_ATPase"/>
</dbReference>
<keyword evidence="5" id="KW-0547">Nucleotide-binding</keyword>
<feature type="transmembrane region" description="Helical" evidence="9">
    <location>
        <begin position="378"/>
        <end position="403"/>
    </location>
</feature>
<evidence type="ECO:0000256" key="9">
    <source>
        <dbReference type="SAM" id="Phobius"/>
    </source>
</evidence>
<dbReference type="CDD" id="cd03249">
    <property type="entry name" value="ABC_MTABC3_MDL1_MDL2"/>
    <property type="match status" value="1"/>
</dbReference>
<dbReference type="InterPro" id="IPR027417">
    <property type="entry name" value="P-loop_NTPase"/>
</dbReference>
<dbReference type="CDD" id="cd18573">
    <property type="entry name" value="ABC_6TM_ABCB10_like"/>
    <property type="match status" value="1"/>
</dbReference>
<dbReference type="PROSITE" id="PS50929">
    <property type="entry name" value="ABC_TM1F"/>
    <property type="match status" value="1"/>
</dbReference>
<dbReference type="InterPro" id="IPR003439">
    <property type="entry name" value="ABC_transporter-like_ATP-bd"/>
</dbReference>
<dbReference type="InterPro" id="IPR011527">
    <property type="entry name" value="ABC1_TM_dom"/>
</dbReference>
<dbReference type="InterPro" id="IPR036640">
    <property type="entry name" value="ABC1_TM_sf"/>
</dbReference>
<evidence type="ECO:0008006" key="14">
    <source>
        <dbReference type="Google" id="ProtNLM"/>
    </source>
</evidence>
<dbReference type="InterPro" id="IPR039421">
    <property type="entry name" value="Type_1_exporter"/>
</dbReference>
<feature type="transmembrane region" description="Helical" evidence="9">
    <location>
        <begin position="195"/>
        <end position="216"/>
    </location>
</feature>
<feature type="transmembrane region" description="Helical" evidence="9">
    <location>
        <begin position="294"/>
        <end position="313"/>
    </location>
</feature>
<dbReference type="GO" id="GO:0015421">
    <property type="term" value="F:ABC-type oligopeptide transporter activity"/>
    <property type="evidence" value="ECO:0007669"/>
    <property type="project" value="TreeGrafter"/>
</dbReference>
<dbReference type="GO" id="GO:0090374">
    <property type="term" value="P:oligopeptide export from mitochondrion"/>
    <property type="evidence" value="ECO:0007669"/>
    <property type="project" value="TreeGrafter"/>
</dbReference>
<keyword evidence="4 9" id="KW-0812">Transmembrane</keyword>
<reference evidence="12 13" key="1">
    <citation type="journal article" date="2015" name="Genome Biol. Evol.">
        <title>Phylogenomic analyses indicate that early fungi evolved digesting cell walls of algal ancestors of land plants.</title>
        <authorList>
            <person name="Chang Y."/>
            <person name="Wang S."/>
            <person name="Sekimoto S."/>
            <person name="Aerts A.L."/>
            <person name="Choi C."/>
            <person name="Clum A."/>
            <person name="LaButti K.M."/>
            <person name="Lindquist E.A."/>
            <person name="Yee Ngan C."/>
            <person name="Ohm R.A."/>
            <person name="Salamov A.A."/>
            <person name="Grigoriev I.V."/>
            <person name="Spatafora J.W."/>
            <person name="Berbee M.L."/>
        </authorList>
    </citation>
    <scope>NUCLEOTIDE SEQUENCE [LARGE SCALE GENOMIC DNA]</scope>
    <source>
        <strain evidence="12 13">NRRL 28638</strain>
    </source>
</reference>
<evidence type="ECO:0000256" key="8">
    <source>
        <dbReference type="ARBA" id="ARBA00023136"/>
    </source>
</evidence>
<organism evidence="12 13">
    <name type="scientific">Conidiobolus coronatus (strain ATCC 28846 / CBS 209.66 / NRRL 28638)</name>
    <name type="common">Delacroixia coronata</name>
    <dbReference type="NCBI Taxonomy" id="796925"/>
    <lineage>
        <taxon>Eukaryota</taxon>
        <taxon>Fungi</taxon>
        <taxon>Fungi incertae sedis</taxon>
        <taxon>Zoopagomycota</taxon>
        <taxon>Entomophthoromycotina</taxon>
        <taxon>Entomophthoromycetes</taxon>
        <taxon>Entomophthorales</taxon>
        <taxon>Ancylistaceae</taxon>
        <taxon>Conidiobolus</taxon>
    </lineage>
</organism>
<dbReference type="SMART" id="SM00382">
    <property type="entry name" value="AAA"/>
    <property type="match status" value="1"/>
</dbReference>
<dbReference type="GO" id="GO:0005524">
    <property type="term" value="F:ATP binding"/>
    <property type="evidence" value="ECO:0007669"/>
    <property type="project" value="UniProtKB-KW"/>
</dbReference>
<proteinExistence type="predicted"/>
<dbReference type="STRING" id="796925.A0A137PGG6"/>
<evidence type="ECO:0000256" key="4">
    <source>
        <dbReference type="ARBA" id="ARBA00022692"/>
    </source>
</evidence>
<evidence type="ECO:0000259" key="11">
    <source>
        <dbReference type="PROSITE" id="PS50929"/>
    </source>
</evidence>
<dbReference type="GO" id="GO:0005774">
    <property type="term" value="C:vacuolar membrane"/>
    <property type="evidence" value="ECO:0007669"/>
    <property type="project" value="UniProtKB-SubCell"/>
</dbReference>
<accession>A0A137PGG6</accession>
<feature type="domain" description="ABC transporter" evidence="10">
    <location>
        <begin position="472"/>
        <end position="714"/>
    </location>
</feature>
<evidence type="ECO:0000256" key="6">
    <source>
        <dbReference type="ARBA" id="ARBA00022840"/>
    </source>
</evidence>
<feature type="domain" description="ABC transmembrane type-1" evidence="11">
    <location>
        <begin position="152"/>
        <end position="438"/>
    </location>
</feature>
<dbReference type="EMBL" id="KQ964428">
    <property type="protein sequence ID" value="KXN74078.1"/>
    <property type="molecule type" value="Genomic_DNA"/>
</dbReference>
<name>A0A137PGG6_CONC2</name>
<dbReference type="Pfam" id="PF00005">
    <property type="entry name" value="ABC_tran"/>
    <property type="match status" value="1"/>
</dbReference>
<sequence length="719" mass="80176">MIKFKTAYNFTTNNLILNRTYFTTPSNKSSLLLNTLRRKQTIERLRFFDTNFSKEYYGTKLKEDSNRKFISPLSFFRKQHSNSQIQTSQLESELSDSLKQAPIRKNLRNSVTPVTKTIEEYWKDSTSVPVLEDKIAKKRLFEAAWEEKKILAVAILLLLFSSGVSASIPYSIGTIMDSITAIPQKQIFGLTSKQFFVTLSVLFTTAAVSNVARIYFMRLAAERLIMNLRVKLHKSLIYQDIRFFDENRVGELISRLSMDTALVGKTLTINVADGLRNFTFACVGFGMMGYISPYLTGCMMCIVPPVAIAGVYYGRYVKNLSRQTQTAFGDLTKVAEEKLSNVRTVQAFSTQDSEVDLYSKKAGVIFNLAMKEATANGVFFGMAGLSGNLTVVAVLALGGNMVAEGLISVGELTSFLIYTVYVGSSLSGLSSFYSEIMKGIGASSRFFSFMERKPEIDSNAGLIPQKPLKFEIEFDKIHFHYPTRPHAPIFNGLTFKIQPGQMVAFAGPSGGGKSTIGSLLLRFYDPISGNIRIGNQYDLKDLNPQWWRNQIGVVSQEPPLFAGTILENITYGKHDATFEDVIRASKMANCYNFIQSLPNKFDTMVGERGMSMSGGQKQRIALARAFILEPKILLLDEATSALDSTSEKLVQSTLEALSRRESNESPIVITIAHRLSTLKLADIIFVIENGVIVEYGTYQELLNNPDSKFSILVADQQNS</sequence>
<keyword evidence="2" id="KW-0813">Transport</keyword>
<dbReference type="OrthoDB" id="6500128at2759"/>
<dbReference type="PROSITE" id="PS50893">
    <property type="entry name" value="ABC_TRANSPORTER_2"/>
    <property type="match status" value="1"/>
</dbReference>
<dbReference type="PANTHER" id="PTHR43394">
    <property type="entry name" value="ATP-DEPENDENT PERMEASE MDL1, MITOCHONDRIAL"/>
    <property type="match status" value="1"/>
</dbReference>
<dbReference type="OMA" id="MYTGHTL"/>
<dbReference type="InterPro" id="IPR017871">
    <property type="entry name" value="ABC_transporter-like_CS"/>
</dbReference>
<feature type="transmembrane region" description="Helical" evidence="9">
    <location>
        <begin position="150"/>
        <end position="175"/>
    </location>
</feature>
<comment type="subcellular location">
    <subcellularLocation>
        <location evidence="1">Vacuole membrane</location>
        <topology evidence="1">Multi-pass membrane protein</topology>
    </subcellularLocation>
</comment>
<dbReference type="GO" id="GO:0016887">
    <property type="term" value="F:ATP hydrolysis activity"/>
    <property type="evidence" value="ECO:0007669"/>
    <property type="project" value="InterPro"/>
</dbReference>
<evidence type="ECO:0000256" key="2">
    <source>
        <dbReference type="ARBA" id="ARBA00022448"/>
    </source>
</evidence>
<keyword evidence="3" id="KW-0926">Vacuole</keyword>
<feature type="transmembrane region" description="Helical" evidence="9">
    <location>
        <begin position="415"/>
        <end position="433"/>
    </location>
</feature>
<evidence type="ECO:0000313" key="13">
    <source>
        <dbReference type="Proteomes" id="UP000070444"/>
    </source>
</evidence>
<evidence type="ECO:0000256" key="5">
    <source>
        <dbReference type="ARBA" id="ARBA00022741"/>
    </source>
</evidence>
<evidence type="ECO:0000259" key="10">
    <source>
        <dbReference type="PROSITE" id="PS50893"/>
    </source>
</evidence>
<keyword evidence="6" id="KW-0067">ATP-binding</keyword>
<gene>
    <name evidence="12" type="ORF">CONCODRAFT_54973</name>
</gene>
<keyword evidence="7 9" id="KW-1133">Transmembrane helix</keyword>
<dbReference type="Proteomes" id="UP000070444">
    <property type="component" value="Unassembled WGS sequence"/>
</dbReference>
<dbReference type="GO" id="GO:0005743">
    <property type="term" value="C:mitochondrial inner membrane"/>
    <property type="evidence" value="ECO:0007669"/>
    <property type="project" value="TreeGrafter"/>
</dbReference>
<dbReference type="SUPFAM" id="SSF52540">
    <property type="entry name" value="P-loop containing nucleoside triphosphate hydrolases"/>
    <property type="match status" value="1"/>
</dbReference>
<evidence type="ECO:0000256" key="1">
    <source>
        <dbReference type="ARBA" id="ARBA00004128"/>
    </source>
</evidence>
<dbReference type="PROSITE" id="PS00211">
    <property type="entry name" value="ABC_TRANSPORTER_1"/>
    <property type="match status" value="1"/>
</dbReference>
<dbReference type="GO" id="GO:0010044">
    <property type="term" value="P:response to aluminum ion"/>
    <property type="evidence" value="ECO:0007669"/>
    <property type="project" value="UniProtKB-ARBA"/>
</dbReference>
<protein>
    <recommendedName>
        <fullName evidence="14">P-loop containing nucleoside triphosphate hydrolase protein</fullName>
    </recommendedName>
</protein>
<evidence type="ECO:0000313" key="12">
    <source>
        <dbReference type="EMBL" id="KXN74078.1"/>
    </source>
</evidence>
<dbReference type="Gene3D" id="1.20.1560.10">
    <property type="entry name" value="ABC transporter type 1, transmembrane domain"/>
    <property type="match status" value="1"/>
</dbReference>
<dbReference type="PIRSF" id="PIRSF002773">
    <property type="entry name" value="ABC_prm/ATPase_B"/>
    <property type="match status" value="1"/>
</dbReference>
<evidence type="ECO:0000256" key="7">
    <source>
        <dbReference type="ARBA" id="ARBA00022989"/>
    </source>
</evidence>